<feature type="domain" description="SET" evidence="1">
    <location>
        <begin position="171"/>
        <end position="358"/>
    </location>
</feature>
<dbReference type="SMART" id="SM00028">
    <property type="entry name" value="TPR"/>
    <property type="match status" value="3"/>
</dbReference>
<organism evidence="2 3">
    <name type="scientific">Lithospermum erythrorhizon</name>
    <name type="common">Purple gromwell</name>
    <name type="synonym">Lithospermum officinale var. erythrorhizon</name>
    <dbReference type="NCBI Taxonomy" id="34254"/>
    <lineage>
        <taxon>Eukaryota</taxon>
        <taxon>Viridiplantae</taxon>
        <taxon>Streptophyta</taxon>
        <taxon>Embryophyta</taxon>
        <taxon>Tracheophyta</taxon>
        <taxon>Spermatophyta</taxon>
        <taxon>Magnoliopsida</taxon>
        <taxon>eudicotyledons</taxon>
        <taxon>Gunneridae</taxon>
        <taxon>Pentapetalae</taxon>
        <taxon>asterids</taxon>
        <taxon>lamiids</taxon>
        <taxon>Boraginales</taxon>
        <taxon>Boraginaceae</taxon>
        <taxon>Boraginoideae</taxon>
        <taxon>Lithospermeae</taxon>
        <taxon>Lithospermum</taxon>
    </lineage>
</organism>
<sequence>MEEETLQSLRAKANELLLREEWSDSIQAYSNFISLSQNFVHLNQDQEHLIKLKKSLSLAYSNRAEARFRLKEYWEALEDCDEALKIGGSDFKTLLCKGRIFMDLNMYSAALDCFKCGSFGPDASENAEMLEGCLKKCLKVEGISRTGVFDVSDWVVGGFCGNVPDLAEFIGPIEVKKSGISGRGLFAMKNIECGSVLLITKAVATERVILPQYQENGEDARLVMWKSFVDMVVECAKRCTITHDLISMLSNGENEDDLEIPQISEFKPETEKCNFRNNNFDMEKMLTILDVNSLVEDAISAKVFGKNSDYHGVGLWVLASLINHSCDPSVRRLHIGDHVIVHASKDVKAGEELTFAYYDVLTTLNKRREMAKSWGFYCNCNRCKYEEEVCPKQEMRELEMIIDRGVDMGVEVSKLEDSMRRWMVRGKGKGYLRASFWGAYSEVLLSEKLMRRWGRKIPTTEVVIDSIFDTVGSDGRLVRVAMEGLKKPGANKLMEMERAMKLGRGLYGKGIRKQAMRTLLQRWHS</sequence>
<dbReference type="Proteomes" id="UP001454036">
    <property type="component" value="Unassembled WGS sequence"/>
</dbReference>
<dbReference type="PANTHER" id="PTHR47643">
    <property type="entry name" value="TPR DOMAIN PROTEIN (AFU_ORTHOLOGUE AFUA_5G12710)"/>
    <property type="match status" value="1"/>
</dbReference>
<dbReference type="Gene3D" id="2.170.270.10">
    <property type="entry name" value="SET domain"/>
    <property type="match status" value="1"/>
</dbReference>
<accession>A0AAV3QJA1</accession>
<proteinExistence type="predicted"/>
<evidence type="ECO:0000259" key="1">
    <source>
        <dbReference type="PROSITE" id="PS50280"/>
    </source>
</evidence>
<protein>
    <recommendedName>
        <fullName evidence="1">SET domain-containing protein</fullName>
    </recommendedName>
</protein>
<dbReference type="AlphaFoldDB" id="A0AAV3QJA1"/>
<dbReference type="InterPro" id="IPR001214">
    <property type="entry name" value="SET_dom"/>
</dbReference>
<evidence type="ECO:0000313" key="2">
    <source>
        <dbReference type="EMBL" id="GAA0163211.1"/>
    </source>
</evidence>
<name>A0AAV3QJA1_LITER</name>
<dbReference type="InterPro" id="IPR046341">
    <property type="entry name" value="SET_dom_sf"/>
</dbReference>
<dbReference type="Pfam" id="PF00856">
    <property type="entry name" value="SET"/>
    <property type="match status" value="1"/>
</dbReference>
<dbReference type="CDD" id="cd20071">
    <property type="entry name" value="SET_SMYD"/>
    <property type="match status" value="1"/>
</dbReference>
<dbReference type="SUPFAM" id="SSF82199">
    <property type="entry name" value="SET domain"/>
    <property type="match status" value="1"/>
</dbReference>
<reference evidence="2 3" key="1">
    <citation type="submission" date="2024-01" db="EMBL/GenBank/DDBJ databases">
        <title>The complete chloroplast genome sequence of Lithospermum erythrorhizon: insights into the phylogenetic relationship among Boraginaceae species and the maternal lineages of purple gromwells.</title>
        <authorList>
            <person name="Okada T."/>
            <person name="Watanabe K."/>
        </authorList>
    </citation>
    <scope>NUCLEOTIDE SEQUENCE [LARGE SCALE GENOMIC DNA]</scope>
</reference>
<dbReference type="SUPFAM" id="SSF48452">
    <property type="entry name" value="TPR-like"/>
    <property type="match status" value="1"/>
</dbReference>
<dbReference type="PROSITE" id="PS50280">
    <property type="entry name" value="SET"/>
    <property type="match status" value="1"/>
</dbReference>
<dbReference type="SMART" id="SM00317">
    <property type="entry name" value="SET"/>
    <property type="match status" value="1"/>
</dbReference>
<comment type="caution">
    <text evidence="2">The sequence shown here is derived from an EMBL/GenBank/DDBJ whole genome shotgun (WGS) entry which is preliminary data.</text>
</comment>
<dbReference type="InterPro" id="IPR019734">
    <property type="entry name" value="TPR_rpt"/>
</dbReference>
<dbReference type="EMBL" id="BAABME010004683">
    <property type="protein sequence ID" value="GAA0163211.1"/>
    <property type="molecule type" value="Genomic_DNA"/>
</dbReference>
<dbReference type="Gene3D" id="1.25.40.10">
    <property type="entry name" value="Tetratricopeptide repeat domain"/>
    <property type="match status" value="1"/>
</dbReference>
<dbReference type="PANTHER" id="PTHR47643:SF2">
    <property type="entry name" value="TPR DOMAIN PROTEIN (AFU_ORTHOLOGUE AFUA_5G12710)"/>
    <property type="match status" value="1"/>
</dbReference>
<dbReference type="InterPro" id="IPR011990">
    <property type="entry name" value="TPR-like_helical_dom_sf"/>
</dbReference>
<gene>
    <name evidence="2" type="ORF">LIER_19128</name>
</gene>
<dbReference type="InterPro" id="IPR053209">
    <property type="entry name" value="Gramillin-biosynth_MTr"/>
</dbReference>
<keyword evidence="3" id="KW-1185">Reference proteome</keyword>
<evidence type="ECO:0000313" key="3">
    <source>
        <dbReference type="Proteomes" id="UP001454036"/>
    </source>
</evidence>